<proteinExistence type="predicted"/>
<gene>
    <name evidence="1" type="ORF">C0601_00210</name>
</gene>
<dbReference type="EMBL" id="PKTG01000008">
    <property type="protein sequence ID" value="PLX20078.1"/>
    <property type="molecule type" value="Genomic_DNA"/>
</dbReference>
<evidence type="ECO:0000313" key="2">
    <source>
        <dbReference type="Proteomes" id="UP000234857"/>
    </source>
</evidence>
<evidence type="ECO:0000313" key="1">
    <source>
        <dbReference type="EMBL" id="PLX20078.1"/>
    </source>
</evidence>
<sequence length="439" mass="48590">MILARLIAKMDGGVPMNMSSDDKRTVEKLTVELADELSLLGVKVTALEDEVAVLKDDVAMIKEGDMMVSGGSGWKVGGEMVLDYNDFVYDVPAAEVSRRGWRNFFYLNMGFKPNRDSKIFVQFFNNQLDWDANGGADVAARADRIKLGYLELKNFDLFGLTEFNKATFGRQNYKLANGLVMDARVDGAVMCADDFNFFMLEENAGFGALATPTTNPFNTYGFEYMINNEWSIYYSEVRGVGNKLNPYGFTYNSEIGDGINLGLEYAIYKYDTVVAPADGSAADDSYAAYCLNFTGEEGWQFAYTVKEQGWTAGISDNDLNNDDASLLEPLYCDFGFDGNVQDMFLKYVWNQNNAKMSVVYESMEENDVVAGATEGSLDLITLGYEKEVKPGVDMGVSYSMVSPDATVPAGLADVNNITASFIGANIDENILKLQMRVKF</sequence>
<dbReference type="AlphaFoldDB" id="A0A2N5ZN13"/>
<protein>
    <recommendedName>
        <fullName evidence="3">Alginate export domain-containing protein</fullName>
    </recommendedName>
</protein>
<dbReference type="SUPFAM" id="SSF56935">
    <property type="entry name" value="Porins"/>
    <property type="match status" value="1"/>
</dbReference>
<name>A0A2N5ZN13_MUIH1</name>
<comment type="caution">
    <text evidence="1">The sequence shown here is derived from an EMBL/GenBank/DDBJ whole genome shotgun (WGS) entry which is preliminary data.</text>
</comment>
<evidence type="ECO:0008006" key="3">
    <source>
        <dbReference type="Google" id="ProtNLM"/>
    </source>
</evidence>
<reference evidence="1 2" key="1">
    <citation type="submission" date="2017-11" db="EMBL/GenBank/DDBJ databases">
        <title>Genome-resolved metagenomics identifies genetic mobility, metabolic interactions, and unexpected diversity in perchlorate-reducing communities.</title>
        <authorList>
            <person name="Barnum T.P."/>
            <person name="Figueroa I.A."/>
            <person name="Carlstrom C.I."/>
            <person name="Lucas L.N."/>
            <person name="Engelbrektson A.L."/>
            <person name="Coates J.D."/>
        </authorList>
    </citation>
    <scope>NUCLEOTIDE SEQUENCE [LARGE SCALE GENOMIC DNA]</scope>
    <source>
        <strain evidence="1">BM706</strain>
    </source>
</reference>
<organism evidence="1 2">
    <name type="scientific">Muiribacterium halophilum</name>
    <dbReference type="NCBI Taxonomy" id="2053465"/>
    <lineage>
        <taxon>Bacteria</taxon>
        <taxon>Candidatus Muiribacteriota</taxon>
        <taxon>Candidatus Muiribacteriia</taxon>
        <taxon>Candidatus Muiribacteriales</taxon>
        <taxon>Candidatus Muiribacteriaceae</taxon>
        <taxon>Candidatus Muiribacterium</taxon>
    </lineage>
</organism>
<dbReference type="Proteomes" id="UP000234857">
    <property type="component" value="Unassembled WGS sequence"/>
</dbReference>
<accession>A0A2N5ZN13</accession>